<dbReference type="InterPro" id="IPR011652">
    <property type="entry name" value="MORN_2"/>
</dbReference>
<dbReference type="Proteomes" id="UP000030428">
    <property type="component" value="Unassembled WGS sequence"/>
</dbReference>
<comment type="caution">
    <text evidence="2">The sequence shown here is derived from an EMBL/GenBank/DDBJ whole genome shotgun (WGS) entry which is preliminary data.</text>
</comment>
<evidence type="ECO:0000313" key="2">
    <source>
        <dbReference type="EMBL" id="KHD06281.1"/>
    </source>
</evidence>
<keyword evidence="1" id="KW-0732">Signal</keyword>
<reference evidence="2 3" key="1">
    <citation type="journal article" date="2016" name="Front. Microbiol.">
        <title>Single-Cell (Meta-)Genomics of a Dimorphic Candidatus Thiomargarita nelsonii Reveals Genomic Plasticity.</title>
        <authorList>
            <person name="Flood B.E."/>
            <person name="Fliss P."/>
            <person name="Jones D.S."/>
            <person name="Dick G.J."/>
            <person name="Jain S."/>
            <person name="Kaster A.K."/>
            <person name="Winkel M."/>
            <person name="Mussmann M."/>
            <person name="Bailey J."/>
        </authorList>
    </citation>
    <scope>NUCLEOTIDE SEQUENCE [LARGE SCALE GENOMIC DNA]</scope>
    <source>
        <strain evidence="2">Hydrate Ridge</strain>
    </source>
</reference>
<dbReference type="SUPFAM" id="SSF82185">
    <property type="entry name" value="Histone H3 K4-specific methyltransferase SET7/9 N-terminal domain"/>
    <property type="match status" value="2"/>
</dbReference>
<dbReference type="AlphaFoldDB" id="A0A0A6PRB7"/>
<dbReference type="Pfam" id="PF07661">
    <property type="entry name" value="MORN_2"/>
    <property type="match status" value="4"/>
</dbReference>
<dbReference type="Gene3D" id="3.90.930.1">
    <property type="match status" value="2"/>
</dbReference>
<dbReference type="EMBL" id="JSZA02000057">
    <property type="protein sequence ID" value="KHD06281.1"/>
    <property type="molecule type" value="Genomic_DNA"/>
</dbReference>
<name>A0A0A6PRB7_9GAMM</name>
<proteinExistence type="predicted"/>
<feature type="signal peptide" evidence="1">
    <location>
        <begin position="1"/>
        <end position="22"/>
    </location>
</feature>
<evidence type="ECO:0000256" key="1">
    <source>
        <dbReference type="SAM" id="SignalP"/>
    </source>
</evidence>
<evidence type="ECO:0000313" key="3">
    <source>
        <dbReference type="Proteomes" id="UP000030428"/>
    </source>
</evidence>
<sequence length="231" mass="27673">MPSFFQTFLLAIMLVLSMPAVSQETEKYYESGALQFEYSYHNDKLQGFTKEYYESGELKAEYEYRTNKLIAKKEFRRDGNLEYELKYEDGQKIEKEKKYYPTGELFREHTLINGKIEGLQIDYYQNGQKKAQRQYVNGQRDGSAKGYHMNGKVQGDWLFQNANPVSATLFYSTGEKWLVHTHFDKKGRLNGTSKEYDKNGTLMALRYYEENEMLKRRRIGSWSRWWWELWY</sequence>
<organism evidence="2 3">
    <name type="scientific">Candidatus Thiomargarita nelsonii</name>
    <dbReference type="NCBI Taxonomy" id="1003181"/>
    <lineage>
        <taxon>Bacteria</taxon>
        <taxon>Pseudomonadati</taxon>
        <taxon>Pseudomonadota</taxon>
        <taxon>Gammaproteobacteria</taxon>
        <taxon>Thiotrichales</taxon>
        <taxon>Thiotrichaceae</taxon>
        <taxon>Thiomargarita</taxon>
    </lineage>
</organism>
<feature type="chain" id="PRO_5007387818" evidence="1">
    <location>
        <begin position="23"/>
        <end position="231"/>
    </location>
</feature>
<accession>A0A0A6PRB7</accession>
<protein>
    <submittedName>
        <fullName evidence="2">Uncharacterized protein</fullName>
    </submittedName>
</protein>
<gene>
    <name evidence="2" type="ORF">PN36_15830</name>
</gene>
<keyword evidence="3" id="KW-1185">Reference proteome</keyword>